<dbReference type="Proteomes" id="UP000214646">
    <property type="component" value="Unassembled WGS sequence"/>
</dbReference>
<gene>
    <name evidence="3" type="ORF">FRUB_09699</name>
</gene>
<comment type="caution">
    <text evidence="3">The sequence shown here is derived from an EMBL/GenBank/DDBJ whole genome shotgun (WGS) entry which is preliminary data.</text>
</comment>
<dbReference type="AlphaFoldDB" id="A0A225DFJ8"/>
<evidence type="ECO:0000259" key="1">
    <source>
        <dbReference type="Pfam" id="PF01408"/>
    </source>
</evidence>
<evidence type="ECO:0000313" key="3">
    <source>
        <dbReference type="EMBL" id="OWK34857.1"/>
    </source>
</evidence>
<proteinExistence type="predicted"/>
<dbReference type="EMBL" id="NIDE01000019">
    <property type="protein sequence ID" value="OWK34857.1"/>
    <property type="molecule type" value="Genomic_DNA"/>
</dbReference>
<reference evidence="4" key="1">
    <citation type="submission" date="2017-06" db="EMBL/GenBank/DDBJ databases">
        <title>Genome analysis of Fimbriiglobus ruber SP5, the first member of the order Planctomycetales with confirmed chitinolytic capability.</title>
        <authorList>
            <person name="Ravin N.V."/>
            <person name="Rakitin A.L."/>
            <person name="Ivanova A.A."/>
            <person name="Beletsky A.V."/>
            <person name="Kulichevskaya I.S."/>
            <person name="Mardanov A.V."/>
            <person name="Dedysh S.N."/>
        </authorList>
    </citation>
    <scope>NUCLEOTIDE SEQUENCE [LARGE SCALE GENOMIC DNA]</scope>
    <source>
        <strain evidence="4">SP5</strain>
    </source>
</reference>
<dbReference type="Pfam" id="PF22725">
    <property type="entry name" value="GFO_IDH_MocA_C3"/>
    <property type="match status" value="1"/>
</dbReference>
<dbReference type="InterPro" id="IPR036291">
    <property type="entry name" value="NAD(P)-bd_dom_sf"/>
</dbReference>
<sequence>MTPVRTALVGCGKVGQIHATALAATPEAALVAVCDTDPARAGAFAARTGAKAYTDIGAMLRESGAEAVVIGTPHPLHAGAAVQAAKAGVHVLVEKPMAATLADCDAMLAAAAKTGVSLGVISQRRWYEPVRRVKAAVDAGKIGRPALGVFQMYSWRDPAYYQSDPWRGKWDSEGGGVLVNQSPHQLDLLLWLMGPAAEVSGYWANVNHPGVEVDDTAVATIRFRNGGLGAIVTSVAQKPGIYTKVHIHGTSGASVGVETDSGATFIAGVSGIAAPPVIDLWTIAGEEHLLPEFQAADRSAFTGVDGTIYYHALQIQDFMRAIREARPPLVTGQDGRAVVELFTAIYQSQRERSPIVLPL</sequence>
<feature type="domain" description="Gfo/Idh/MocA-like oxidoreductase N-terminal" evidence="1">
    <location>
        <begin position="5"/>
        <end position="120"/>
    </location>
</feature>
<dbReference type="SUPFAM" id="SSF55347">
    <property type="entry name" value="Glyceraldehyde-3-phosphate dehydrogenase-like, C-terminal domain"/>
    <property type="match status" value="1"/>
</dbReference>
<accession>A0A225DFJ8</accession>
<dbReference type="Pfam" id="PF01408">
    <property type="entry name" value="GFO_IDH_MocA"/>
    <property type="match status" value="1"/>
</dbReference>
<dbReference type="PANTHER" id="PTHR43249">
    <property type="entry name" value="UDP-N-ACETYL-2-AMINO-2-DEOXY-D-GLUCURONATE OXIDASE"/>
    <property type="match status" value="1"/>
</dbReference>
<dbReference type="InterPro" id="IPR055170">
    <property type="entry name" value="GFO_IDH_MocA-like_dom"/>
</dbReference>
<dbReference type="InterPro" id="IPR000683">
    <property type="entry name" value="Gfo/Idh/MocA-like_OxRdtase_N"/>
</dbReference>
<keyword evidence="4" id="KW-1185">Reference proteome</keyword>
<dbReference type="InterPro" id="IPR052515">
    <property type="entry name" value="Gfo/Idh/MocA_Oxidoreductase"/>
</dbReference>
<dbReference type="Gene3D" id="3.40.50.720">
    <property type="entry name" value="NAD(P)-binding Rossmann-like Domain"/>
    <property type="match status" value="1"/>
</dbReference>
<organism evidence="3 4">
    <name type="scientific">Fimbriiglobus ruber</name>
    <dbReference type="NCBI Taxonomy" id="1908690"/>
    <lineage>
        <taxon>Bacteria</taxon>
        <taxon>Pseudomonadati</taxon>
        <taxon>Planctomycetota</taxon>
        <taxon>Planctomycetia</taxon>
        <taxon>Gemmatales</taxon>
        <taxon>Gemmataceae</taxon>
        <taxon>Fimbriiglobus</taxon>
    </lineage>
</organism>
<dbReference type="OrthoDB" id="9815825at2"/>
<feature type="domain" description="GFO/IDH/MocA-like oxidoreductase" evidence="2">
    <location>
        <begin position="130"/>
        <end position="253"/>
    </location>
</feature>
<evidence type="ECO:0000259" key="2">
    <source>
        <dbReference type="Pfam" id="PF22725"/>
    </source>
</evidence>
<name>A0A225DFJ8_9BACT</name>
<dbReference type="GO" id="GO:0000166">
    <property type="term" value="F:nucleotide binding"/>
    <property type="evidence" value="ECO:0007669"/>
    <property type="project" value="InterPro"/>
</dbReference>
<dbReference type="Gene3D" id="3.30.360.10">
    <property type="entry name" value="Dihydrodipicolinate Reductase, domain 2"/>
    <property type="match status" value="1"/>
</dbReference>
<dbReference type="SUPFAM" id="SSF51735">
    <property type="entry name" value="NAD(P)-binding Rossmann-fold domains"/>
    <property type="match status" value="1"/>
</dbReference>
<evidence type="ECO:0000313" key="4">
    <source>
        <dbReference type="Proteomes" id="UP000214646"/>
    </source>
</evidence>
<protein>
    <submittedName>
        <fullName evidence="3">Myo-inositol 2-dehydrogenase</fullName>
    </submittedName>
</protein>
<dbReference type="PANTHER" id="PTHR43249:SF1">
    <property type="entry name" value="D-GLUCOSIDE 3-DEHYDROGENASE"/>
    <property type="match status" value="1"/>
</dbReference>
<dbReference type="RefSeq" id="WP_088260083.1">
    <property type="nucleotide sequence ID" value="NZ_NIDE01000019.1"/>
</dbReference>